<keyword evidence="1" id="KW-0812">Transmembrane</keyword>
<name>A0A226E9Q3_FOLCA</name>
<protein>
    <submittedName>
        <fullName evidence="2">Uncharacterized protein</fullName>
    </submittedName>
</protein>
<keyword evidence="3" id="KW-1185">Reference proteome</keyword>
<organism evidence="2 3">
    <name type="scientific">Folsomia candida</name>
    <name type="common">Springtail</name>
    <dbReference type="NCBI Taxonomy" id="158441"/>
    <lineage>
        <taxon>Eukaryota</taxon>
        <taxon>Metazoa</taxon>
        <taxon>Ecdysozoa</taxon>
        <taxon>Arthropoda</taxon>
        <taxon>Hexapoda</taxon>
        <taxon>Collembola</taxon>
        <taxon>Entomobryomorpha</taxon>
        <taxon>Isotomoidea</taxon>
        <taxon>Isotomidae</taxon>
        <taxon>Proisotominae</taxon>
        <taxon>Folsomia</taxon>
    </lineage>
</organism>
<sequence length="422" mass="48196">MAQVIYQIVDSYYKTFEKFPKLPIIWSRQTHRIVAIRNFKELLGWGIGCIFTMGLCVLIPKFAQFIYIVRKYLQLGHYPDGDRFATPIQVLSVAVALLACGGAISISFFALLFNREIVHTVNSLFDMEQVLVTRRNLVHHRAKDYRDKFTPKEALFAKVLGYVPLFALYLAPAIAIFAVVNGLDPLTFVVERYFRPDWRRYQLVRFLGFKTFSLIMLTAAVISASKILLAVACIFIFPAWFLQHNIRMLGKDYDAIGNEGVVWIRNVRIYIIMYNTIVIGFARLGPYLAVIALGMLVGCGLAITICNVVTVRMRTHLPISLYPIFPFIVVLLTTVLNTVLRFAAECTELSAVLIRFWMRDAEQRVGAVAGKIHRERLKAMKPIEIYVGLGRETRMNINKEFVCLYNQAIIDYTVKALLELTL</sequence>
<proteinExistence type="predicted"/>
<feature type="transmembrane region" description="Helical" evidence="1">
    <location>
        <begin position="321"/>
        <end position="340"/>
    </location>
</feature>
<keyword evidence="1" id="KW-0472">Membrane</keyword>
<evidence type="ECO:0000256" key="1">
    <source>
        <dbReference type="SAM" id="Phobius"/>
    </source>
</evidence>
<evidence type="ECO:0000313" key="3">
    <source>
        <dbReference type="Proteomes" id="UP000198287"/>
    </source>
</evidence>
<gene>
    <name evidence="2" type="ORF">Fcan01_10609</name>
</gene>
<feature type="transmembrane region" description="Helical" evidence="1">
    <location>
        <begin position="214"/>
        <end position="241"/>
    </location>
</feature>
<comment type="caution">
    <text evidence="2">The sequence shown here is derived from an EMBL/GenBank/DDBJ whole genome shotgun (WGS) entry which is preliminary data.</text>
</comment>
<feature type="transmembrane region" description="Helical" evidence="1">
    <location>
        <begin position="287"/>
        <end position="309"/>
    </location>
</feature>
<evidence type="ECO:0000313" key="2">
    <source>
        <dbReference type="EMBL" id="OXA54273.1"/>
    </source>
</evidence>
<dbReference type="AlphaFoldDB" id="A0A226E9Q3"/>
<reference evidence="2 3" key="1">
    <citation type="submission" date="2015-12" db="EMBL/GenBank/DDBJ databases">
        <title>The genome of Folsomia candida.</title>
        <authorList>
            <person name="Faddeeva A."/>
            <person name="Derks M.F."/>
            <person name="Anvar Y."/>
            <person name="Smit S."/>
            <person name="Van Straalen N."/>
            <person name="Roelofs D."/>
        </authorList>
    </citation>
    <scope>NUCLEOTIDE SEQUENCE [LARGE SCALE GENOMIC DNA]</scope>
    <source>
        <strain evidence="2 3">VU population</strain>
        <tissue evidence="2">Whole body</tissue>
    </source>
</reference>
<feature type="transmembrane region" description="Helical" evidence="1">
    <location>
        <begin position="262"/>
        <end position="281"/>
    </location>
</feature>
<keyword evidence="1" id="KW-1133">Transmembrane helix</keyword>
<dbReference type="Proteomes" id="UP000198287">
    <property type="component" value="Unassembled WGS sequence"/>
</dbReference>
<feature type="transmembrane region" description="Helical" evidence="1">
    <location>
        <begin position="155"/>
        <end position="180"/>
    </location>
</feature>
<feature type="transmembrane region" description="Helical" evidence="1">
    <location>
        <begin position="42"/>
        <end position="68"/>
    </location>
</feature>
<accession>A0A226E9Q3</accession>
<dbReference type="EMBL" id="LNIX01000005">
    <property type="protein sequence ID" value="OXA54273.1"/>
    <property type="molecule type" value="Genomic_DNA"/>
</dbReference>
<feature type="transmembrane region" description="Helical" evidence="1">
    <location>
        <begin position="88"/>
        <end position="113"/>
    </location>
</feature>